<reference evidence="2" key="1">
    <citation type="submission" date="2020-10" db="EMBL/GenBank/DDBJ databases">
        <title>Genome-based taxonomic classification of the species Anabaenopsis elenkinii.</title>
        <authorList>
            <person name="Delbaje E."/>
            <person name="Andreote A.P.D."/>
            <person name="Pellegrinetti T.A."/>
            <person name="Cruz R.B."/>
            <person name="Branco L.H.Z."/>
            <person name="Fiore M.F."/>
        </authorList>
    </citation>
    <scope>NUCLEOTIDE SEQUENCE [LARGE SCALE GENOMIC DNA]</scope>
    <source>
        <strain evidence="2">CCIBt3563</strain>
    </source>
</reference>
<dbReference type="InterPro" id="IPR027417">
    <property type="entry name" value="P-loop_NTPase"/>
</dbReference>
<dbReference type="PANTHER" id="PTHR11669:SF8">
    <property type="entry name" value="DNA POLYMERASE III SUBUNIT DELTA"/>
    <property type="match status" value="1"/>
</dbReference>
<sequence>MIPDIFAPLLGQPQAIELLTQAFKQDRIAPAYLFVGRDGVGKTLAAKCFVQLLLYVETQNITTLQNRLRQGNHPDLWWVEPTYQYQGQRLTAAEAAEKKLKRKAPPVIRLEQIREISEFLSRPPWEAPRNVVVVESAQTMAEAAANALLKTLEEPGKATIILIAPSPESILPTLVSRCQRIPFYPLDTHCLTQVLTQTGHEAILTNHALLNMAAGSPGSAIASYEQLQAIPESLLLEVTKRPSSYRPALELAKKIAQDLDTEAQLWLVDYLQQSYWQQWHQSGIIHQLEQTRKSLLCYAQPRLVWECTFIAMVTHFRVSL</sequence>
<keyword evidence="1" id="KW-0548">Nucleotidyltransferase</keyword>
<dbReference type="GO" id="GO:0006261">
    <property type="term" value="P:DNA-templated DNA replication"/>
    <property type="evidence" value="ECO:0007669"/>
    <property type="project" value="TreeGrafter"/>
</dbReference>
<evidence type="ECO:0000313" key="2">
    <source>
        <dbReference type="Proteomes" id="UP000593846"/>
    </source>
</evidence>
<evidence type="ECO:0000313" key="1">
    <source>
        <dbReference type="EMBL" id="QOV23832.1"/>
    </source>
</evidence>
<gene>
    <name evidence="1" type="primary">holB</name>
    <name evidence="1" type="ORF">IM676_05995</name>
</gene>
<dbReference type="InterPro" id="IPR004622">
    <property type="entry name" value="DNA_pol_HolB"/>
</dbReference>
<keyword evidence="1" id="KW-0808">Transferase</keyword>
<dbReference type="PANTHER" id="PTHR11669">
    <property type="entry name" value="REPLICATION FACTOR C / DNA POLYMERASE III GAMMA-TAU SUBUNIT"/>
    <property type="match status" value="1"/>
</dbReference>
<dbReference type="Proteomes" id="UP000593846">
    <property type="component" value="Chromosome"/>
</dbReference>
<dbReference type="GO" id="GO:0003887">
    <property type="term" value="F:DNA-directed DNA polymerase activity"/>
    <property type="evidence" value="ECO:0007669"/>
    <property type="project" value="UniProtKB-EC"/>
</dbReference>
<protein>
    <submittedName>
        <fullName evidence="1">DNA polymerase III subunit delta</fullName>
        <ecNumber evidence="1">2.7.7.7</ecNumber>
    </submittedName>
</protein>
<proteinExistence type="predicted"/>
<dbReference type="RefSeq" id="WP_200989365.1">
    <property type="nucleotide sequence ID" value="NZ_CP063311.1"/>
</dbReference>
<dbReference type="SUPFAM" id="SSF52540">
    <property type="entry name" value="P-loop containing nucleoside triphosphate hydrolases"/>
    <property type="match status" value="1"/>
</dbReference>
<accession>A0A7S6RKC8</accession>
<dbReference type="NCBIfam" id="TIGR00678">
    <property type="entry name" value="holB"/>
    <property type="match status" value="1"/>
</dbReference>
<dbReference type="EMBL" id="CP063311">
    <property type="protein sequence ID" value="QOV23832.1"/>
    <property type="molecule type" value="Genomic_DNA"/>
</dbReference>
<dbReference type="Pfam" id="PF13177">
    <property type="entry name" value="DNA_pol3_delta2"/>
    <property type="match status" value="1"/>
</dbReference>
<dbReference type="EC" id="2.7.7.7" evidence="1"/>
<name>A0A7S6RKC8_9CYAN</name>
<dbReference type="Gene3D" id="3.40.50.300">
    <property type="entry name" value="P-loop containing nucleotide triphosphate hydrolases"/>
    <property type="match status" value="1"/>
</dbReference>
<keyword evidence="2" id="KW-1185">Reference proteome</keyword>
<dbReference type="KEGG" id="aee:IM676_05995"/>
<organism evidence="1 2">
    <name type="scientific">Anabaenopsis elenkinii CCIBt3563</name>
    <dbReference type="NCBI Taxonomy" id="2779889"/>
    <lineage>
        <taxon>Bacteria</taxon>
        <taxon>Bacillati</taxon>
        <taxon>Cyanobacteriota</taxon>
        <taxon>Cyanophyceae</taxon>
        <taxon>Nostocales</taxon>
        <taxon>Nodulariaceae</taxon>
        <taxon>Anabaenopsis</taxon>
    </lineage>
</organism>
<dbReference type="AlphaFoldDB" id="A0A7S6RKC8"/>
<dbReference type="InterPro" id="IPR050238">
    <property type="entry name" value="DNA_Rep/Repair_Clamp_Loader"/>
</dbReference>
<dbReference type="GO" id="GO:0008408">
    <property type="term" value="F:3'-5' exonuclease activity"/>
    <property type="evidence" value="ECO:0007669"/>
    <property type="project" value="InterPro"/>
</dbReference>
<dbReference type="NCBIfam" id="NF005638">
    <property type="entry name" value="PRK07399.1"/>
    <property type="match status" value="1"/>
</dbReference>